<reference evidence="1" key="1">
    <citation type="submission" date="2021-11" db="EMBL/GenBank/DDBJ databases">
        <title>Fusarium solani-melongenae Genome sequencing and assembly.</title>
        <authorList>
            <person name="Xie S."/>
            <person name="Huang L."/>
            <person name="Zhang X."/>
        </authorList>
    </citation>
    <scope>NUCLEOTIDE SEQUENCE</scope>
    <source>
        <strain evidence="1">CRI 24-3</strain>
    </source>
</reference>
<accession>A0ACD3ZPC1</accession>
<organism evidence="1 2">
    <name type="scientific">Fusarium solani subsp. cucurbitae</name>
    <name type="common">Neocosmosporum cucurbitae</name>
    <dbReference type="NCBI Taxonomy" id="2747967"/>
    <lineage>
        <taxon>Eukaryota</taxon>
        <taxon>Fungi</taxon>
        <taxon>Dikarya</taxon>
        <taxon>Ascomycota</taxon>
        <taxon>Pezizomycotina</taxon>
        <taxon>Sordariomycetes</taxon>
        <taxon>Hypocreomycetidae</taxon>
        <taxon>Hypocreales</taxon>
        <taxon>Nectriaceae</taxon>
        <taxon>Fusarium</taxon>
        <taxon>Fusarium solani species complex</taxon>
    </lineage>
</organism>
<dbReference type="Proteomes" id="UP000830768">
    <property type="component" value="Chromosome 12"/>
</dbReference>
<name>A0ACD3ZPC1_FUSSC</name>
<protein>
    <submittedName>
        <fullName evidence="1">Uncharacterized protein</fullName>
    </submittedName>
</protein>
<evidence type="ECO:0000313" key="1">
    <source>
        <dbReference type="EMBL" id="UPL02932.1"/>
    </source>
</evidence>
<evidence type="ECO:0000313" key="2">
    <source>
        <dbReference type="Proteomes" id="UP000830768"/>
    </source>
</evidence>
<keyword evidence="2" id="KW-1185">Reference proteome</keyword>
<dbReference type="EMBL" id="CP090040">
    <property type="protein sequence ID" value="UPL02932.1"/>
    <property type="molecule type" value="Genomic_DNA"/>
</dbReference>
<proteinExistence type="predicted"/>
<gene>
    <name evidence="1" type="ORF">LCI18_013866</name>
</gene>
<sequence length="196" mass="22603">MGKPAGPTIVWPASIPRTPIEHSPDYASMWGGAHVRLIPGTAPQLEREARGLKRTVPEFRRLLELYPWTYCVNAPLYCGNLLRRFSLRTHIKAFNLRLNVLLSVNDSSFSFNDPNCFPTRAFLQARKTVTRQNKGRHWWSMILRFVNGGTVITDTKEPDDWPTEVDLETRQRILAYGREVDQTGVFREVVGRRPWP</sequence>